<reference evidence="2" key="1">
    <citation type="submission" date="2020-07" db="EMBL/GenBank/DDBJ databases">
        <title>Multicomponent nature underlies the extraordinary mechanical properties of spider dragline silk.</title>
        <authorList>
            <person name="Kono N."/>
            <person name="Nakamura H."/>
            <person name="Mori M."/>
            <person name="Yoshida Y."/>
            <person name="Ohtoshi R."/>
            <person name="Malay A.D."/>
            <person name="Moran D.A.P."/>
            <person name="Tomita M."/>
            <person name="Numata K."/>
            <person name="Arakawa K."/>
        </authorList>
    </citation>
    <scope>NUCLEOTIDE SEQUENCE</scope>
</reference>
<evidence type="ECO:0000313" key="3">
    <source>
        <dbReference type="Proteomes" id="UP000887116"/>
    </source>
</evidence>
<keyword evidence="1" id="KW-0812">Transmembrane</keyword>
<dbReference type="EMBL" id="BMAO01028131">
    <property type="protein sequence ID" value="GFR22250.1"/>
    <property type="molecule type" value="Genomic_DNA"/>
</dbReference>
<evidence type="ECO:0000256" key="1">
    <source>
        <dbReference type="SAM" id="Phobius"/>
    </source>
</evidence>
<evidence type="ECO:0000313" key="2">
    <source>
        <dbReference type="EMBL" id="GFR22250.1"/>
    </source>
</evidence>
<organism evidence="2 3">
    <name type="scientific">Trichonephila clavata</name>
    <name type="common">Joro spider</name>
    <name type="synonym">Nephila clavata</name>
    <dbReference type="NCBI Taxonomy" id="2740835"/>
    <lineage>
        <taxon>Eukaryota</taxon>
        <taxon>Metazoa</taxon>
        <taxon>Ecdysozoa</taxon>
        <taxon>Arthropoda</taxon>
        <taxon>Chelicerata</taxon>
        <taxon>Arachnida</taxon>
        <taxon>Araneae</taxon>
        <taxon>Araneomorphae</taxon>
        <taxon>Entelegynae</taxon>
        <taxon>Araneoidea</taxon>
        <taxon>Nephilidae</taxon>
        <taxon>Trichonephila</taxon>
    </lineage>
</organism>
<feature type="transmembrane region" description="Helical" evidence="1">
    <location>
        <begin position="39"/>
        <end position="59"/>
    </location>
</feature>
<comment type="caution">
    <text evidence="2">The sequence shown here is derived from an EMBL/GenBank/DDBJ whole genome shotgun (WGS) entry which is preliminary data.</text>
</comment>
<name>A0A8X6HHG7_TRICU</name>
<keyword evidence="1" id="KW-0472">Membrane</keyword>
<keyword evidence="1" id="KW-1133">Transmembrane helix</keyword>
<sequence>MQPLLSTLKEALESRYQFKTQPLCWDACFSCSLYTKGSSATRVICLTLAVGLNIVLFFIPQSDLKFVGIGFCPSLSNVNPYK</sequence>
<gene>
    <name evidence="2" type="ORF">TNCT_249371</name>
</gene>
<proteinExistence type="predicted"/>
<dbReference type="AlphaFoldDB" id="A0A8X6HHG7"/>
<dbReference type="Proteomes" id="UP000887116">
    <property type="component" value="Unassembled WGS sequence"/>
</dbReference>
<accession>A0A8X6HHG7</accession>
<keyword evidence="3" id="KW-1185">Reference proteome</keyword>
<dbReference type="OrthoDB" id="10600907at2759"/>
<protein>
    <submittedName>
        <fullName evidence="2">Uncharacterized protein</fullName>
    </submittedName>
</protein>